<reference evidence="5 6" key="1">
    <citation type="submission" date="2014-04" db="EMBL/GenBank/DDBJ databases">
        <title>Characterization and application of a salt tolerant electro-active bacterium.</title>
        <authorList>
            <person name="Yang L."/>
            <person name="Wei S."/>
            <person name="Tay Q.X.M."/>
        </authorList>
    </citation>
    <scope>NUCLEOTIDE SEQUENCE [LARGE SCALE GENOMIC DNA]</scope>
    <source>
        <strain evidence="5 6">LY1</strain>
    </source>
</reference>
<dbReference type="InterPro" id="IPR018211">
    <property type="entry name" value="ADH_Fe_CS"/>
</dbReference>
<keyword evidence="2" id="KW-0560">Oxidoreductase</keyword>
<dbReference type="PROSITE" id="PS00913">
    <property type="entry name" value="ADH_IRON_1"/>
    <property type="match status" value="1"/>
</dbReference>
<comment type="caution">
    <text evidence="5">The sequence shown here is derived from an EMBL/GenBank/DDBJ whole genome shotgun (WGS) entry which is preliminary data.</text>
</comment>
<dbReference type="EMBL" id="JMIH01000028">
    <property type="protein sequence ID" value="KEO72167.1"/>
    <property type="molecule type" value="Genomic_DNA"/>
</dbReference>
<evidence type="ECO:0000259" key="4">
    <source>
        <dbReference type="Pfam" id="PF25137"/>
    </source>
</evidence>
<organism evidence="5 6">
    <name type="scientific">Anditalea andensis</name>
    <dbReference type="NCBI Taxonomy" id="1048983"/>
    <lineage>
        <taxon>Bacteria</taxon>
        <taxon>Pseudomonadati</taxon>
        <taxon>Bacteroidota</taxon>
        <taxon>Cytophagia</taxon>
        <taxon>Cytophagales</taxon>
        <taxon>Cytophagaceae</taxon>
        <taxon>Anditalea</taxon>
    </lineage>
</organism>
<evidence type="ECO:0000313" key="6">
    <source>
        <dbReference type="Proteomes" id="UP000027821"/>
    </source>
</evidence>
<feature type="domain" description="Alcohol dehydrogenase iron-type/glycerol dehydrogenase GldA" evidence="3">
    <location>
        <begin position="9"/>
        <end position="174"/>
    </location>
</feature>
<feature type="domain" description="Fe-containing alcohol dehydrogenase-like C-terminal" evidence="4">
    <location>
        <begin position="186"/>
        <end position="384"/>
    </location>
</feature>
<dbReference type="InterPro" id="IPR044731">
    <property type="entry name" value="BDH-like"/>
</dbReference>
<dbReference type="GO" id="GO:0008106">
    <property type="term" value="F:alcohol dehydrogenase (NADP+) activity"/>
    <property type="evidence" value="ECO:0007669"/>
    <property type="project" value="TreeGrafter"/>
</dbReference>
<dbReference type="AlphaFoldDB" id="A0A074LEG9"/>
<dbReference type="Gene3D" id="3.40.50.1970">
    <property type="match status" value="1"/>
</dbReference>
<dbReference type="SUPFAM" id="SSF56796">
    <property type="entry name" value="Dehydroquinate synthase-like"/>
    <property type="match status" value="1"/>
</dbReference>
<evidence type="ECO:0000259" key="3">
    <source>
        <dbReference type="Pfam" id="PF00465"/>
    </source>
</evidence>
<dbReference type="RefSeq" id="WP_035078507.1">
    <property type="nucleotide sequence ID" value="NZ_JMIH01000028.1"/>
</dbReference>
<dbReference type="PANTHER" id="PTHR43633">
    <property type="entry name" value="ALCOHOL DEHYDROGENASE YQHD"/>
    <property type="match status" value="1"/>
</dbReference>
<dbReference type="CDD" id="cd08187">
    <property type="entry name" value="BDH"/>
    <property type="match status" value="1"/>
</dbReference>
<dbReference type="Gene3D" id="1.20.1090.10">
    <property type="entry name" value="Dehydroquinate synthase-like - alpha domain"/>
    <property type="match status" value="1"/>
</dbReference>
<dbReference type="GO" id="GO:1990002">
    <property type="term" value="F:methylglyoxal reductase (NADPH) (acetol producing) activity"/>
    <property type="evidence" value="ECO:0007669"/>
    <property type="project" value="TreeGrafter"/>
</dbReference>
<evidence type="ECO:0000256" key="1">
    <source>
        <dbReference type="ARBA" id="ARBA00007358"/>
    </source>
</evidence>
<dbReference type="Proteomes" id="UP000027821">
    <property type="component" value="Unassembled WGS sequence"/>
</dbReference>
<dbReference type="GO" id="GO:1990362">
    <property type="term" value="F:butanol dehydrogenase (NAD+) activity"/>
    <property type="evidence" value="ECO:0007669"/>
    <property type="project" value="InterPro"/>
</dbReference>
<evidence type="ECO:0000256" key="2">
    <source>
        <dbReference type="ARBA" id="ARBA00023002"/>
    </source>
</evidence>
<dbReference type="InterPro" id="IPR001670">
    <property type="entry name" value="ADH_Fe/GldA"/>
</dbReference>
<gene>
    <name evidence="5" type="ORF">EL17_19870</name>
</gene>
<dbReference type="InterPro" id="IPR056798">
    <property type="entry name" value="ADH_Fe_C"/>
</dbReference>
<dbReference type="OrthoDB" id="9801156at2"/>
<dbReference type="STRING" id="1048983.EL17_19870"/>
<name>A0A074LEG9_9BACT</name>
<keyword evidence="6" id="KW-1185">Reference proteome</keyword>
<proteinExistence type="inferred from homology"/>
<protein>
    <submittedName>
        <fullName evidence="5">Aldehyde reductase</fullName>
    </submittedName>
</protein>
<dbReference type="PROSITE" id="PS00060">
    <property type="entry name" value="ADH_IRON_2"/>
    <property type="match status" value="1"/>
</dbReference>
<dbReference type="GO" id="GO:0046872">
    <property type="term" value="F:metal ion binding"/>
    <property type="evidence" value="ECO:0007669"/>
    <property type="project" value="InterPro"/>
</dbReference>
<comment type="similarity">
    <text evidence="1">Belongs to the iron-containing alcohol dehydrogenase family.</text>
</comment>
<dbReference type="FunFam" id="3.40.50.1970:FF:000003">
    <property type="entry name" value="Alcohol dehydrogenase, iron-containing"/>
    <property type="match status" value="1"/>
</dbReference>
<dbReference type="Pfam" id="PF25137">
    <property type="entry name" value="ADH_Fe_C"/>
    <property type="match status" value="1"/>
</dbReference>
<dbReference type="GO" id="GO:0005829">
    <property type="term" value="C:cytosol"/>
    <property type="evidence" value="ECO:0007669"/>
    <property type="project" value="TreeGrafter"/>
</dbReference>
<sequence length="385" mass="42654">MNNFQFKNPTKILFGKGQIANINQELHPNQKILLLYGGGSIKKNGVYDQVMQALKGYNITEFSGIEANPRYETCLKAINLVKKESIEFILAVGGGSVIDAAKFIAAGVYIETDPWMILSDRAKVKQALPIGTVLTLPATASEMNGNAVITRDATKEKLAFGSPHVYPQFSVLDPETTLSLPARQIANGVVDAFSHVIEQYLTYPADAPLQDRMAEGILLTLIEEGPKTYADPKDYTSRANIMWACTMALNGVIGVGVPQDWATHRIGHELTALFEIDHARTLAIVMPGIFQHKSEQKKHKLLQYASRIWNITEGSEEEIIHQAVDKTIAFFESLGIKTKLKDYDVNPEAINEIAERLAKRNGEIGLGEHQDIHQQDVVKILEYAL</sequence>
<dbReference type="eggNOG" id="COG1979">
    <property type="taxonomic scope" value="Bacteria"/>
</dbReference>
<dbReference type="Pfam" id="PF00465">
    <property type="entry name" value="Fe-ADH"/>
    <property type="match status" value="1"/>
</dbReference>
<dbReference type="PANTHER" id="PTHR43633:SF1">
    <property type="entry name" value="ALCOHOL DEHYDROGENASE YQHD"/>
    <property type="match status" value="1"/>
</dbReference>
<accession>A0A074LEG9</accession>
<evidence type="ECO:0000313" key="5">
    <source>
        <dbReference type="EMBL" id="KEO72167.1"/>
    </source>
</evidence>